<dbReference type="Proteomes" id="UP000603056">
    <property type="component" value="Unassembled WGS sequence"/>
</dbReference>
<dbReference type="PANTHER" id="PTHR43140:SF1">
    <property type="entry name" value="TYPE I RESTRICTION ENZYME ECOKI SPECIFICITY SUBUNIT"/>
    <property type="match status" value="1"/>
</dbReference>
<gene>
    <name evidence="5" type="ORF">FFODKBPE_00366</name>
</gene>
<dbReference type="GO" id="GO:0009307">
    <property type="term" value="P:DNA restriction-modification system"/>
    <property type="evidence" value="ECO:0007669"/>
    <property type="project" value="UniProtKB-KW"/>
</dbReference>
<dbReference type="InterPro" id="IPR051212">
    <property type="entry name" value="Type-I_RE_S_subunit"/>
</dbReference>
<evidence type="ECO:0000256" key="1">
    <source>
        <dbReference type="ARBA" id="ARBA00010923"/>
    </source>
</evidence>
<name>A0A811TAW0_9EURY</name>
<dbReference type="InterPro" id="IPR000055">
    <property type="entry name" value="Restrct_endonuc_typeI_TRD"/>
</dbReference>
<feature type="domain" description="Type I restriction modification DNA specificity" evidence="4">
    <location>
        <begin position="31"/>
        <end position="212"/>
    </location>
</feature>
<dbReference type="InterPro" id="IPR044946">
    <property type="entry name" value="Restrct_endonuc_typeI_TRD_sf"/>
</dbReference>
<reference evidence="5" key="1">
    <citation type="submission" date="2020-10" db="EMBL/GenBank/DDBJ databases">
        <authorList>
            <person name="Hahn C.J."/>
            <person name="Laso-Perez R."/>
            <person name="Vulcano F."/>
            <person name="Vaziourakis K.-M."/>
            <person name="Stokke R."/>
            <person name="Steen I.H."/>
            <person name="Teske A."/>
            <person name="Boetius A."/>
            <person name="Liebeke M."/>
            <person name="Amann R."/>
            <person name="Knittel K."/>
        </authorList>
    </citation>
    <scope>NUCLEOTIDE SEQUENCE</scope>
    <source>
        <strain evidence="5">Gfbio:e3339647-f889-4370-9287-4fb5cb688e4c:AG394J04_GoMArc1</strain>
    </source>
</reference>
<comment type="similarity">
    <text evidence="1">Belongs to the type-I restriction system S methylase family.</text>
</comment>
<keyword evidence="3" id="KW-0238">DNA-binding</keyword>
<proteinExistence type="inferred from homology"/>
<keyword evidence="2" id="KW-0680">Restriction system</keyword>
<protein>
    <submittedName>
        <fullName evidence="5">Type I restriction modification DNA specificity domain protein</fullName>
    </submittedName>
</protein>
<dbReference type="AlphaFoldDB" id="A0A811TAW0"/>
<comment type="caution">
    <text evidence="5">The sequence shown here is derived from an EMBL/GenBank/DDBJ whole genome shotgun (WGS) entry which is preliminary data.</text>
</comment>
<dbReference type="GO" id="GO:0003677">
    <property type="term" value="F:DNA binding"/>
    <property type="evidence" value="ECO:0007669"/>
    <property type="project" value="UniProtKB-KW"/>
</dbReference>
<sequence length="235" mass="27383">MMKREAEKKFENTRELLDSYLKDFFQNKLDETWHTSKLSDVCIINPRKPELVYSDNQPTSFIPMESVDAEGGVVNNPKIQPFVKVKKGYTYFEENDVLFAKITPCMQNKKSAVAKDLINKFGFGTTEWHVFRCKENILPEWVLYFIRQQSFIEQAKSRFTGSVGQQRVPKDFIENYEISYPDIEIQKLLISKLKNIITEQETIMKDMTNQLNAISQLPSSILNEVFGQYKIPEAV</sequence>
<evidence type="ECO:0000256" key="3">
    <source>
        <dbReference type="ARBA" id="ARBA00023125"/>
    </source>
</evidence>
<dbReference type="Gene3D" id="3.90.220.20">
    <property type="entry name" value="DNA methylase specificity domains"/>
    <property type="match status" value="1"/>
</dbReference>
<evidence type="ECO:0000313" key="6">
    <source>
        <dbReference type="Proteomes" id="UP000603056"/>
    </source>
</evidence>
<dbReference type="EMBL" id="CAJHIP010000011">
    <property type="protein sequence ID" value="CAD6492763.1"/>
    <property type="molecule type" value="Genomic_DNA"/>
</dbReference>
<evidence type="ECO:0000313" key="5">
    <source>
        <dbReference type="EMBL" id="CAD6492763.1"/>
    </source>
</evidence>
<dbReference type="PANTHER" id="PTHR43140">
    <property type="entry name" value="TYPE-1 RESTRICTION ENZYME ECOKI SPECIFICITY PROTEIN"/>
    <property type="match status" value="1"/>
</dbReference>
<accession>A0A811TAW0</accession>
<dbReference type="Pfam" id="PF01420">
    <property type="entry name" value="Methylase_S"/>
    <property type="match status" value="1"/>
</dbReference>
<dbReference type="SUPFAM" id="SSF116734">
    <property type="entry name" value="DNA methylase specificity domain"/>
    <property type="match status" value="1"/>
</dbReference>
<dbReference type="CDD" id="cd17260">
    <property type="entry name" value="RMtype1_S_EcoEI-TRD1-CR1_like"/>
    <property type="match status" value="1"/>
</dbReference>
<organism evidence="5 6">
    <name type="scientific">Candidatus Argoarchaeum ethanivorans</name>
    <dbReference type="NCBI Taxonomy" id="2608793"/>
    <lineage>
        <taxon>Archaea</taxon>
        <taxon>Methanobacteriati</taxon>
        <taxon>Methanobacteriota</taxon>
        <taxon>Stenosarchaea group</taxon>
        <taxon>Methanomicrobia</taxon>
        <taxon>Methanosarcinales</taxon>
        <taxon>Methanosarcinales incertae sedis</taxon>
        <taxon>GOM Arc I cluster</taxon>
        <taxon>Candidatus Argoarchaeum</taxon>
    </lineage>
</organism>
<evidence type="ECO:0000259" key="4">
    <source>
        <dbReference type="Pfam" id="PF01420"/>
    </source>
</evidence>
<evidence type="ECO:0000256" key="2">
    <source>
        <dbReference type="ARBA" id="ARBA00022747"/>
    </source>
</evidence>